<dbReference type="InterPro" id="IPR013783">
    <property type="entry name" value="Ig-like_fold"/>
</dbReference>
<accession>A0AAN8QVW9</accession>
<dbReference type="Proteomes" id="UP001356427">
    <property type="component" value="Unassembled WGS sequence"/>
</dbReference>
<dbReference type="GO" id="GO:0001501">
    <property type="term" value="P:skeletal system development"/>
    <property type="evidence" value="ECO:0007669"/>
    <property type="project" value="TreeGrafter"/>
</dbReference>
<evidence type="ECO:0000313" key="3">
    <source>
        <dbReference type="EMBL" id="KAK6312813.1"/>
    </source>
</evidence>
<protein>
    <recommendedName>
        <fullName evidence="2">Ig-like domain-containing protein</fullName>
    </recommendedName>
</protein>
<evidence type="ECO:0000259" key="2">
    <source>
        <dbReference type="PROSITE" id="PS50835"/>
    </source>
</evidence>
<comment type="caution">
    <text evidence="3">The sequence shown here is derived from an EMBL/GenBank/DDBJ whole genome shotgun (WGS) entry which is preliminary data.</text>
</comment>
<dbReference type="PROSITE" id="PS50835">
    <property type="entry name" value="IG_LIKE"/>
    <property type="match status" value="1"/>
</dbReference>
<dbReference type="SUPFAM" id="SSF48726">
    <property type="entry name" value="Immunoglobulin"/>
    <property type="match status" value="1"/>
</dbReference>
<evidence type="ECO:0000313" key="4">
    <source>
        <dbReference type="Proteomes" id="UP001356427"/>
    </source>
</evidence>
<dbReference type="InterPro" id="IPR003599">
    <property type="entry name" value="Ig_sub"/>
</dbReference>
<dbReference type="GO" id="GO:0072534">
    <property type="term" value="C:perineuronal net"/>
    <property type="evidence" value="ECO:0007669"/>
    <property type="project" value="TreeGrafter"/>
</dbReference>
<dbReference type="AlphaFoldDB" id="A0AAN8QVW9"/>
<dbReference type="PANTHER" id="PTHR22804">
    <property type="entry name" value="AGGRECAN/VERSICAN PROTEOGLYCAN"/>
    <property type="match status" value="1"/>
</dbReference>
<reference evidence="3 4" key="1">
    <citation type="submission" date="2021-04" db="EMBL/GenBank/DDBJ databases">
        <authorList>
            <person name="De Guttry C."/>
            <person name="Zahm M."/>
            <person name="Klopp C."/>
            <person name="Cabau C."/>
            <person name="Louis A."/>
            <person name="Berthelot C."/>
            <person name="Parey E."/>
            <person name="Roest Crollius H."/>
            <person name="Montfort J."/>
            <person name="Robinson-Rechavi M."/>
            <person name="Bucao C."/>
            <person name="Bouchez O."/>
            <person name="Gislard M."/>
            <person name="Lluch J."/>
            <person name="Milhes M."/>
            <person name="Lampietro C."/>
            <person name="Lopez Roques C."/>
            <person name="Donnadieu C."/>
            <person name="Braasch I."/>
            <person name="Desvignes T."/>
            <person name="Postlethwait J."/>
            <person name="Bobe J."/>
            <person name="Wedekind C."/>
            <person name="Guiguen Y."/>
        </authorList>
    </citation>
    <scope>NUCLEOTIDE SEQUENCE [LARGE SCALE GENOMIC DNA]</scope>
    <source>
        <strain evidence="3">Cs_M1</strain>
        <tissue evidence="3">Blood</tissue>
    </source>
</reference>
<dbReference type="EMBL" id="JAGTTL010000014">
    <property type="protein sequence ID" value="KAK6312813.1"/>
    <property type="molecule type" value="Genomic_DNA"/>
</dbReference>
<dbReference type="Gene3D" id="2.60.40.10">
    <property type="entry name" value="Immunoglobulins"/>
    <property type="match status" value="1"/>
</dbReference>
<feature type="signal peptide" evidence="1">
    <location>
        <begin position="1"/>
        <end position="20"/>
    </location>
</feature>
<gene>
    <name evidence="3" type="ORF">J4Q44_G00161600</name>
</gene>
<evidence type="ECO:0000256" key="1">
    <source>
        <dbReference type="SAM" id="SignalP"/>
    </source>
</evidence>
<dbReference type="PANTHER" id="PTHR22804:SF58">
    <property type="entry name" value="HYALURONAN AND PROTEOGLYCAN LINK PROTEIN 1 ISOFORM 1 PRECURSOR"/>
    <property type="match status" value="1"/>
</dbReference>
<dbReference type="GO" id="GO:0045202">
    <property type="term" value="C:synapse"/>
    <property type="evidence" value="ECO:0007669"/>
    <property type="project" value="TreeGrafter"/>
</dbReference>
<dbReference type="InterPro" id="IPR007110">
    <property type="entry name" value="Ig-like_dom"/>
</dbReference>
<dbReference type="InterPro" id="IPR036179">
    <property type="entry name" value="Ig-like_dom_sf"/>
</dbReference>
<dbReference type="GO" id="GO:0010001">
    <property type="term" value="P:glial cell differentiation"/>
    <property type="evidence" value="ECO:0007669"/>
    <property type="project" value="TreeGrafter"/>
</dbReference>
<name>A0AAN8QVW9_9TELE</name>
<dbReference type="InterPro" id="IPR013106">
    <property type="entry name" value="Ig_V-set"/>
</dbReference>
<keyword evidence="4" id="KW-1185">Reference proteome</keyword>
<keyword evidence="1" id="KW-0732">Signal</keyword>
<feature type="chain" id="PRO_5043033403" description="Ig-like domain-containing protein" evidence="1">
    <location>
        <begin position="21"/>
        <end position="192"/>
    </location>
</feature>
<dbReference type="SMART" id="SM00409">
    <property type="entry name" value="IG"/>
    <property type="match status" value="1"/>
</dbReference>
<dbReference type="InterPro" id="IPR050691">
    <property type="entry name" value="Hyaluronan_bind_Proteoglycan"/>
</dbReference>
<dbReference type="Pfam" id="PF07686">
    <property type="entry name" value="V-set"/>
    <property type="match status" value="1"/>
</dbReference>
<sequence length="192" mass="21271">MIIQLCSVFLSLTLASSVYSETNSPASPPAYTAETELGDQNRVLASHGSNVTLPCRLHRQHGISFGSVGMRIKWTKLSADESLEEDILVSMGFHKKSYGSFQGRVHLLEANDDDASLVLSDVSLDDMGKFRCEVIDGIDDVIHEVTLEVLGSVGYSDGKSFYLYFCHQLCDGRHLIILHFLITPLHFILSFC</sequence>
<proteinExistence type="predicted"/>
<feature type="domain" description="Ig-like" evidence="2">
    <location>
        <begin position="29"/>
        <end position="148"/>
    </location>
</feature>
<dbReference type="GO" id="GO:0007417">
    <property type="term" value="P:central nervous system development"/>
    <property type="evidence" value="ECO:0007669"/>
    <property type="project" value="TreeGrafter"/>
</dbReference>
<dbReference type="GO" id="GO:0002052">
    <property type="term" value="P:positive regulation of neuroblast proliferation"/>
    <property type="evidence" value="ECO:0007669"/>
    <property type="project" value="TreeGrafter"/>
</dbReference>
<organism evidence="3 4">
    <name type="scientific">Coregonus suidteri</name>
    <dbReference type="NCBI Taxonomy" id="861788"/>
    <lineage>
        <taxon>Eukaryota</taxon>
        <taxon>Metazoa</taxon>
        <taxon>Chordata</taxon>
        <taxon>Craniata</taxon>
        <taxon>Vertebrata</taxon>
        <taxon>Euteleostomi</taxon>
        <taxon>Actinopterygii</taxon>
        <taxon>Neopterygii</taxon>
        <taxon>Teleostei</taxon>
        <taxon>Protacanthopterygii</taxon>
        <taxon>Salmoniformes</taxon>
        <taxon>Salmonidae</taxon>
        <taxon>Coregoninae</taxon>
        <taxon>Coregonus</taxon>
    </lineage>
</organism>
<dbReference type="GO" id="GO:0005615">
    <property type="term" value="C:extracellular space"/>
    <property type="evidence" value="ECO:0007669"/>
    <property type="project" value="TreeGrafter"/>
</dbReference>